<gene>
    <name evidence="7" type="ORF">B1B_06643</name>
</gene>
<proteinExistence type="inferred from homology"/>
<dbReference type="InterPro" id="IPR050644">
    <property type="entry name" value="PG_Glycine_Bridge_Synth"/>
</dbReference>
<evidence type="ECO:0000313" key="7">
    <source>
        <dbReference type="EMBL" id="EQD64247.1"/>
    </source>
</evidence>
<dbReference type="PANTHER" id="PTHR36174:SF1">
    <property type="entry name" value="LIPID II:GLYCINE GLYCYLTRANSFERASE"/>
    <property type="match status" value="1"/>
</dbReference>
<evidence type="ECO:0000256" key="4">
    <source>
        <dbReference type="ARBA" id="ARBA00022984"/>
    </source>
</evidence>
<evidence type="ECO:0000256" key="2">
    <source>
        <dbReference type="ARBA" id="ARBA00022679"/>
    </source>
</evidence>
<dbReference type="InterPro" id="IPR016181">
    <property type="entry name" value="Acyl_CoA_acyltransferase"/>
</dbReference>
<evidence type="ECO:0000256" key="5">
    <source>
        <dbReference type="ARBA" id="ARBA00023315"/>
    </source>
</evidence>
<evidence type="ECO:0000256" key="1">
    <source>
        <dbReference type="ARBA" id="ARBA00009943"/>
    </source>
</evidence>
<feature type="non-terminal residue" evidence="7">
    <location>
        <position position="161"/>
    </location>
</feature>
<dbReference type="GO" id="GO:0009252">
    <property type="term" value="P:peptidoglycan biosynthetic process"/>
    <property type="evidence" value="ECO:0007669"/>
    <property type="project" value="UniProtKB-KW"/>
</dbReference>
<dbReference type="SUPFAM" id="SSF55729">
    <property type="entry name" value="Acyl-CoA N-acyltransferases (Nat)"/>
    <property type="match status" value="1"/>
</dbReference>
<comment type="similarity">
    <text evidence="1">Belongs to the FemABX family.</text>
</comment>
<dbReference type="GO" id="GO:0016755">
    <property type="term" value="F:aminoacyltransferase activity"/>
    <property type="evidence" value="ECO:0007669"/>
    <property type="project" value="InterPro"/>
</dbReference>
<dbReference type="InterPro" id="IPR003447">
    <property type="entry name" value="FEMABX"/>
</dbReference>
<dbReference type="AlphaFoldDB" id="T1B300"/>
<keyword evidence="6" id="KW-0961">Cell wall biogenesis/degradation</keyword>
<keyword evidence="4" id="KW-0573">Peptidoglycan synthesis</keyword>
<reference evidence="7" key="1">
    <citation type="submission" date="2013-08" db="EMBL/GenBank/DDBJ databases">
        <authorList>
            <person name="Mendez C."/>
            <person name="Richter M."/>
            <person name="Ferrer M."/>
            <person name="Sanchez J."/>
        </authorList>
    </citation>
    <scope>NUCLEOTIDE SEQUENCE</scope>
</reference>
<protein>
    <submittedName>
        <fullName evidence="7">Methicillin resistance protein</fullName>
    </submittedName>
</protein>
<evidence type="ECO:0000256" key="6">
    <source>
        <dbReference type="ARBA" id="ARBA00023316"/>
    </source>
</evidence>
<keyword evidence="5" id="KW-0012">Acyltransferase</keyword>
<dbReference type="PROSITE" id="PS51191">
    <property type="entry name" value="FEMABX"/>
    <property type="match status" value="1"/>
</dbReference>
<keyword evidence="2" id="KW-0808">Transferase</keyword>
<organism evidence="7">
    <name type="scientific">mine drainage metagenome</name>
    <dbReference type="NCBI Taxonomy" id="410659"/>
    <lineage>
        <taxon>unclassified sequences</taxon>
        <taxon>metagenomes</taxon>
        <taxon>ecological metagenomes</taxon>
    </lineage>
</organism>
<name>T1B300_9ZZZZ</name>
<dbReference type="Pfam" id="PF02388">
    <property type="entry name" value="FemAB"/>
    <property type="match status" value="1"/>
</dbReference>
<dbReference type="GO" id="GO:0008360">
    <property type="term" value="P:regulation of cell shape"/>
    <property type="evidence" value="ECO:0007669"/>
    <property type="project" value="UniProtKB-KW"/>
</dbReference>
<sequence length="161" mass="17204">SNLLQSYGWGEVQGRAGWATHRLAVPTASGVLPVTALVGATGIPGTTRVYVPRGPVCGPDDQASFAAAEAALLRLAHRCRALTLEVEVPWGSDEVGGDHDFSTWTPARARQPLATVVVDLAPRPEQILASFHAKTRYNVKLAERRGVVVAGRLPWTSCWAV</sequence>
<keyword evidence="3" id="KW-0133">Cell shape</keyword>
<dbReference type="Gene3D" id="3.40.630.30">
    <property type="match status" value="2"/>
</dbReference>
<feature type="non-terminal residue" evidence="7">
    <location>
        <position position="1"/>
    </location>
</feature>
<dbReference type="EMBL" id="AUZY01004210">
    <property type="protein sequence ID" value="EQD64247.1"/>
    <property type="molecule type" value="Genomic_DNA"/>
</dbReference>
<accession>T1B300</accession>
<dbReference type="GO" id="GO:0071555">
    <property type="term" value="P:cell wall organization"/>
    <property type="evidence" value="ECO:0007669"/>
    <property type="project" value="UniProtKB-KW"/>
</dbReference>
<comment type="caution">
    <text evidence="7">The sequence shown here is derived from an EMBL/GenBank/DDBJ whole genome shotgun (WGS) entry which is preliminary data.</text>
</comment>
<dbReference type="PANTHER" id="PTHR36174">
    <property type="entry name" value="LIPID II:GLYCINE GLYCYLTRANSFERASE"/>
    <property type="match status" value="1"/>
</dbReference>
<reference evidence="7" key="2">
    <citation type="journal article" date="2014" name="ISME J.">
        <title>Microbial stratification in low pH oxic and suboxic macroscopic growths along an acid mine drainage.</title>
        <authorList>
            <person name="Mendez-Garcia C."/>
            <person name="Mesa V."/>
            <person name="Sprenger R.R."/>
            <person name="Richter M."/>
            <person name="Diez M.S."/>
            <person name="Solano J."/>
            <person name="Bargiela R."/>
            <person name="Golyshina O.V."/>
            <person name="Manteca A."/>
            <person name="Ramos J.L."/>
            <person name="Gallego J.R."/>
            <person name="Llorente I."/>
            <person name="Martins Dos Santos V.A."/>
            <person name="Jensen O.N."/>
            <person name="Pelaez A.I."/>
            <person name="Sanchez J."/>
            <person name="Ferrer M."/>
        </authorList>
    </citation>
    <scope>NUCLEOTIDE SEQUENCE</scope>
</reference>
<evidence type="ECO:0000256" key="3">
    <source>
        <dbReference type="ARBA" id="ARBA00022960"/>
    </source>
</evidence>